<dbReference type="Proteomes" id="UP000294299">
    <property type="component" value="Chromosome NFRAN"/>
</dbReference>
<dbReference type="RefSeq" id="WP_134483758.1">
    <property type="nucleotide sequence ID" value="NZ_LR216287.1"/>
</dbReference>
<proteinExistence type="predicted"/>
<gene>
    <name evidence="1" type="ORF">NFRAN_1427</name>
</gene>
<dbReference type="OrthoDB" id="10924at2157"/>
<evidence type="ECO:0000313" key="1">
    <source>
        <dbReference type="EMBL" id="VFJ13749.1"/>
    </source>
</evidence>
<evidence type="ECO:0000313" key="2">
    <source>
        <dbReference type="Proteomes" id="UP000294299"/>
    </source>
</evidence>
<dbReference type="GeneID" id="39420784"/>
<organism evidence="1 2">
    <name type="scientific">Candidatus Nitrosocosmicus franklandianus</name>
    <dbReference type="NCBI Taxonomy" id="1798806"/>
    <lineage>
        <taxon>Archaea</taxon>
        <taxon>Nitrososphaerota</taxon>
        <taxon>Nitrososphaeria</taxon>
        <taxon>Nitrososphaerales</taxon>
        <taxon>Nitrososphaeraceae</taxon>
        <taxon>Candidatus Nitrosocosmicus</taxon>
    </lineage>
</organism>
<name>A0A484I7M3_9ARCH</name>
<dbReference type="EMBL" id="LR216287">
    <property type="protein sequence ID" value="VFJ13749.1"/>
    <property type="molecule type" value="Genomic_DNA"/>
</dbReference>
<dbReference type="KEGG" id="nfn:NFRAN_1427"/>
<sequence length="258" mass="28000">MLNSVQVKFFFIVGFSLVLLPIINVNAFGQLNQTSDNFDQAKSSSDEALSLIDSLKGSSLLDSVVEDMKNISYPTANQTINNGNNSSQPLENTLNFLISNSTAAIDPLPSNNTTIIPDAINKNTTADGYSLNNIQPIMVLPYPMTISSKDIIPLYSSIPLKIANGNILAKLPCNSTSSILQIAGSTSDGKLFPIQLNLLPNLTGTGSMCMYQSVIPDDLSNRLYSNTLTNIYLYNPLEYPLEVPTTTSIFIGIHKLIE</sequence>
<keyword evidence="2" id="KW-1185">Reference proteome</keyword>
<accession>A0A484I7M3</accession>
<protein>
    <submittedName>
        <fullName evidence="1">Uncharacterized protein</fullName>
    </submittedName>
</protein>
<dbReference type="AlphaFoldDB" id="A0A484I7M3"/>
<reference evidence="1 2" key="1">
    <citation type="submission" date="2019-02" db="EMBL/GenBank/DDBJ databases">
        <authorList>
            <person name="Lehtovirta-Morley E L."/>
        </authorList>
    </citation>
    <scope>NUCLEOTIDE SEQUENCE [LARGE SCALE GENOMIC DNA]</scope>
    <source>
        <strain evidence="1">NFRAN1</strain>
    </source>
</reference>